<dbReference type="KEGG" id="mcn:Mcup_1913"/>
<dbReference type="eggNOG" id="arCOG05933">
    <property type="taxonomic scope" value="Archaea"/>
</dbReference>
<keyword evidence="2" id="KW-1185">Reference proteome</keyword>
<sequence>MSVVIGAGITGLIAALNREAVVVEEQTEIGGLYSTDKIGGLEFTILPPIIEREKEIIEVFPQAQIEELSAKIQIIENEHLPSKICNTCSSFPRWLMPSKLLVVRNFPELFEKIKGKIKIVRGYPIKIVNDKLFTNRGVYSFKELINTGSRRRLNKTLGIEEKLDYYGCLIIQILLKNRITDWDIQINGKSEITFSHIINVENSPLYYVYSFHSKKQLPDSERVVQDLKRSKIISQDDILSIRTKYINECILSGEKNYQRPNFLKECGRLGSWANLSLNEAIRSALEC</sequence>
<dbReference type="AlphaFoldDB" id="F4G1C8"/>
<name>F4G1C8_METCR</name>
<organism evidence="1 2">
    <name type="scientific">Metallosphaera cuprina (strain Ar-4)</name>
    <dbReference type="NCBI Taxonomy" id="1006006"/>
    <lineage>
        <taxon>Archaea</taxon>
        <taxon>Thermoproteota</taxon>
        <taxon>Thermoprotei</taxon>
        <taxon>Sulfolobales</taxon>
        <taxon>Sulfolobaceae</taxon>
        <taxon>Metallosphaera</taxon>
    </lineage>
</organism>
<dbReference type="Gene3D" id="3.50.50.60">
    <property type="entry name" value="FAD/NAD(P)-binding domain"/>
    <property type="match status" value="1"/>
</dbReference>
<dbReference type="HOGENOM" id="CLU_978674_0_0_2"/>
<dbReference type="OrthoDB" id="36755at2157"/>
<protein>
    <submittedName>
        <fullName evidence="1">Uncharacterized protein</fullName>
    </submittedName>
</protein>
<gene>
    <name evidence="1" type="ordered locus">Mcup_1913</name>
</gene>
<evidence type="ECO:0000313" key="2">
    <source>
        <dbReference type="Proteomes" id="UP000007812"/>
    </source>
</evidence>
<reference evidence="1 2" key="1">
    <citation type="journal article" date="2011" name="J. Bacteriol.">
        <title>Complete genome sequence of Metallosphaera cuprina, a metal sulfide-oxidizing archaeon from a hot spring.</title>
        <authorList>
            <person name="Liu L.J."/>
            <person name="You X.Y."/>
            <person name="Zheng H."/>
            <person name="Wang S."/>
            <person name="Jiang C.Y."/>
            <person name="Liu S.J."/>
        </authorList>
    </citation>
    <scope>NUCLEOTIDE SEQUENCE [LARGE SCALE GENOMIC DNA]</scope>
    <source>
        <strain evidence="1 2">Ar-4</strain>
    </source>
</reference>
<accession>F4G1C8</accession>
<dbReference type="Proteomes" id="UP000007812">
    <property type="component" value="Chromosome"/>
</dbReference>
<dbReference type="EMBL" id="CP002656">
    <property type="protein sequence ID" value="AEB96015.1"/>
    <property type="molecule type" value="Genomic_DNA"/>
</dbReference>
<dbReference type="InterPro" id="IPR036188">
    <property type="entry name" value="FAD/NAD-bd_sf"/>
</dbReference>
<evidence type="ECO:0000313" key="1">
    <source>
        <dbReference type="EMBL" id="AEB96015.1"/>
    </source>
</evidence>
<proteinExistence type="predicted"/>
<dbReference type="PATRIC" id="fig|1006006.8.peg.1917"/>